<gene>
    <name evidence="6" type="ORF">J5Y06_06690</name>
</gene>
<keyword evidence="2" id="KW-0238">DNA-binding</keyword>
<keyword evidence="7" id="KW-1185">Reference proteome</keyword>
<name>A0A8J7R177_9HYPH</name>
<dbReference type="RefSeq" id="WP_209334237.1">
    <property type="nucleotide sequence ID" value="NZ_JAGIYY010000001.1"/>
</dbReference>
<dbReference type="InterPro" id="IPR036390">
    <property type="entry name" value="WH_DNA-bd_sf"/>
</dbReference>
<dbReference type="GO" id="GO:0045892">
    <property type="term" value="P:negative regulation of DNA-templated transcription"/>
    <property type="evidence" value="ECO:0007669"/>
    <property type="project" value="TreeGrafter"/>
</dbReference>
<keyword evidence="3" id="KW-0804">Transcription</keyword>
<dbReference type="SUPFAM" id="SSF55781">
    <property type="entry name" value="GAF domain-like"/>
    <property type="match status" value="1"/>
</dbReference>
<dbReference type="Gene3D" id="3.30.450.40">
    <property type="match status" value="1"/>
</dbReference>
<evidence type="ECO:0000256" key="2">
    <source>
        <dbReference type="ARBA" id="ARBA00023125"/>
    </source>
</evidence>
<dbReference type="InterPro" id="IPR036388">
    <property type="entry name" value="WH-like_DNA-bd_sf"/>
</dbReference>
<evidence type="ECO:0000313" key="6">
    <source>
        <dbReference type="EMBL" id="MBP0438331.1"/>
    </source>
</evidence>
<dbReference type="PANTHER" id="PTHR30136">
    <property type="entry name" value="HELIX-TURN-HELIX TRANSCRIPTIONAL REGULATOR, ICLR FAMILY"/>
    <property type="match status" value="1"/>
</dbReference>
<dbReference type="SMART" id="SM00346">
    <property type="entry name" value="HTH_ICLR"/>
    <property type="match status" value="1"/>
</dbReference>
<dbReference type="InterPro" id="IPR029016">
    <property type="entry name" value="GAF-like_dom_sf"/>
</dbReference>
<comment type="caution">
    <text evidence="6">The sequence shown here is derived from an EMBL/GenBank/DDBJ whole genome shotgun (WGS) entry which is preliminary data.</text>
</comment>
<protein>
    <submittedName>
        <fullName evidence="6">IclR family transcriptional regulator</fullName>
    </submittedName>
</protein>
<sequence length="279" mass="30428">MAQAAGGRTLKRGEPVSKISQVEDKGAATHNVRAVSRALRVLKSFAGKSGQTLAEVTVATGLDKGTTRRLLLTLMDNGFIMQDAQTQQYRLGFAIRELAADVTGDFDLRALALPILNELAAELHITAFLSVYDNNDAVCLERIHDMRGIEVHWWAVGGVLQFNCGGAPKLLLAFRPDNEIDEVLKRPMAALTSKSIVEPEKLRAELMRIRKRGWELAVDDVALGLSAIAVPVRDTAGEIVCALSIAGLTPQLVNRGKPVHLERMQRAAGELERRLRAGH</sequence>
<dbReference type="PANTHER" id="PTHR30136:SF35">
    <property type="entry name" value="HTH-TYPE TRANSCRIPTIONAL REGULATOR RV1719"/>
    <property type="match status" value="1"/>
</dbReference>
<accession>A0A8J7R177</accession>
<dbReference type="InterPro" id="IPR014757">
    <property type="entry name" value="Tscrpt_reg_IclR_C"/>
</dbReference>
<evidence type="ECO:0000313" key="7">
    <source>
        <dbReference type="Proteomes" id="UP000666240"/>
    </source>
</evidence>
<feature type="domain" description="IclR-ED" evidence="5">
    <location>
        <begin position="94"/>
        <end position="277"/>
    </location>
</feature>
<keyword evidence="1" id="KW-0805">Transcription regulation</keyword>
<dbReference type="GO" id="GO:0003677">
    <property type="term" value="F:DNA binding"/>
    <property type="evidence" value="ECO:0007669"/>
    <property type="project" value="UniProtKB-KW"/>
</dbReference>
<evidence type="ECO:0000256" key="1">
    <source>
        <dbReference type="ARBA" id="ARBA00023015"/>
    </source>
</evidence>
<dbReference type="Pfam" id="PF09339">
    <property type="entry name" value="HTH_IclR"/>
    <property type="match status" value="1"/>
</dbReference>
<dbReference type="PROSITE" id="PS51078">
    <property type="entry name" value="ICLR_ED"/>
    <property type="match status" value="1"/>
</dbReference>
<evidence type="ECO:0000259" key="4">
    <source>
        <dbReference type="PROSITE" id="PS51077"/>
    </source>
</evidence>
<evidence type="ECO:0000256" key="3">
    <source>
        <dbReference type="ARBA" id="ARBA00023163"/>
    </source>
</evidence>
<dbReference type="GO" id="GO:0003700">
    <property type="term" value="F:DNA-binding transcription factor activity"/>
    <property type="evidence" value="ECO:0007669"/>
    <property type="project" value="TreeGrafter"/>
</dbReference>
<dbReference type="SUPFAM" id="SSF46785">
    <property type="entry name" value="Winged helix' DNA-binding domain"/>
    <property type="match status" value="1"/>
</dbReference>
<dbReference type="InterPro" id="IPR050707">
    <property type="entry name" value="HTH_MetabolicPath_Reg"/>
</dbReference>
<dbReference type="Gene3D" id="1.10.10.10">
    <property type="entry name" value="Winged helix-like DNA-binding domain superfamily/Winged helix DNA-binding domain"/>
    <property type="match status" value="1"/>
</dbReference>
<reference evidence="6" key="1">
    <citation type="submission" date="2021-03" db="EMBL/GenBank/DDBJ databases">
        <title>Genome sequencing and assembly of Tianweitania sediminis.</title>
        <authorList>
            <person name="Chhetri G."/>
        </authorList>
    </citation>
    <scope>NUCLEOTIDE SEQUENCE</scope>
    <source>
        <strain evidence="6">Z8</strain>
    </source>
</reference>
<dbReference type="PROSITE" id="PS51077">
    <property type="entry name" value="HTH_ICLR"/>
    <property type="match status" value="1"/>
</dbReference>
<feature type="domain" description="HTH iclR-type" evidence="4">
    <location>
        <begin position="32"/>
        <end position="93"/>
    </location>
</feature>
<dbReference type="AlphaFoldDB" id="A0A8J7R177"/>
<dbReference type="InterPro" id="IPR005471">
    <property type="entry name" value="Tscrpt_reg_IclR_N"/>
</dbReference>
<proteinExistence type="predicted"/>
<dbReference type="Proteomes" id="UP000666240">
    <property type="component" value="Unassembled WGS sequence"/>
</dbReference>
<evidence type="ECO:0000259" key="5">
    <source>
        <dbReference type="PROSITE" id="PS51078"/>
    </source>
</evidence>
<organism evidence="6 7">
    <name type="scientific">Tianweitania sediminis</name>
    <dbReference type="NCBI Taxonomy" id="1502156"/>
    <lineage>
        <taxon>Bacteria</taxon>
        <taxon>Pseudomonadati</taxon>
        <taxon>Pseudomonadota</taxon>
        <taxon>Alphaproteobacteria</taxon>
        <taxon>Hyphomicrobiales</taxon>
        <taxon>Phyllobacteriaceae</taxon>
        <taxon>Tianweitania</taxon>
    </lineage>
</organism>
<dbReference type="EMBL" id="JAGIYY010000001">
    <property type="protein sequence ID" value="MBP0438331.1"/>
    <property type="molecule type" value="Genomic_DNA"/>
</dbReference>
<dbReference type="Pfam" id="PF01614">
    <property type="entry name" value="IclR_C"/>
    <property type="match status" value="1"/>
</dbReference>